<dbReference type="GO" id="GO:0006261">
    <property type="term" value="P:DNA-templated DNA replication"/>
    <property type="evidence" value="ECO:0007669"/>
    <property type="project" value="TreeGrafter"/>
</dbReference>
<comment type="catalytic activity">
    <reaction evidence="11">
        <text>DNA(n) + a 2'-deoxyribonucleoside 5'-triphosphate = DNA(n+1) + diphosphate</text>
        <dbReference type="Rhea" id="RHEA:22508"/>
        <dbReference type="Rhea" id="RHEA-COMP:17339"/>
        <dbReference type="Rhea" id="RHEA-COMP:17340"/>
        <dbReference type="ChEBI" id="CHEBI:33019"/>
        <dbReference type="ChEBI" id="CHEBI:61560"/>
        <dbReference type="ChEBI" id="CHEBI:173112"/>
        <dbReference type="EC" id="2.7.7.7"/>
    </reaction>
</comment>
<keyword evidence="10" id="KW-0239">DNA-directed DNA polymerase</keyword>
<accession>A0A1T4Y4L7</accession>
<evidence type="ECO:0000256" key="5">
    <source>
        <dbReference type="ARBA" id="ARBA00022705"/>
    </source>
</evidence>
<evidence type="ECO:0000256" key="3">
    <source>
        <dbReference type="ARBA" id="ARBA00022679"/>
    </source>
</evidence>
<keyword evidence="8" id="KW-0862">Zinc</keyword>
<organism evidence="13 14">
    <name type="scientific">Caloramator quimbayensis</name>
    <dbReference type="NCBI Taxonomy" id="1147123"/>
    <lineage>
        <taxon>Bacteria</taxon>
        <taxon>Bacillati</taxon>
        <taxon>Bacillota</taxon>
        <taxon>Clostridia</taxon>
        <taxon>Eubacteriales</taxon>
        <taxon>Clostridiaceae</taxon>
        <taxon>Caloramator</taxon>
    </lineage>
</organism>
<evidence type="ECO:0000256" key="8">
    <source>
        <dbReference type="ARBA" id="ARBA00022833"/>
    </source>
</evidence>
<evidence type="ECO:0000256" key="4">
    <source>
        <dbReference type="ARBA" id="ARBA00022695"/>
    </source>
</evidence>
<feature type="domain" description="AAA+ ATPase" evidence="12">
    <location>
        <begin position="37"/>
        <end position="179"/>
    </location>
</feature>
<evidence type="ECO:0000256" key="1">
    <source>
        <dbReference type="ARBA" id="ARBA00006360"/>
    </source>
</evidence>
<evidence type="ECO:0000313" key="13">
    <source>
        <dbReference type="EMBL" id="SKA96747.1"/>
    </source>
</evidence>
<dbReference type="GO" id="GO:0003887">
    <property type="term" value="F:DNA-directed DNA polymerase activity"/>
    <property type="evidence" value="ECO:0007669"/>
    <property type="project" value="UniProtKB-KW"/>
</dbReference>
<dbReference type="AlphaFoldDB" id="A0A1T4Y4L7"/>
<proteinExistence type="inferred from homology"/>
<dbReference type="Proteomes" id="UP000190105">
    <property type="component" value="Unassembled WGS sequence"/>
</dbReference>
<dbReference type="InterPro" id="IPR008921">
    <property type="entry name" value="DNA_pol3_clamp-load_cplx_C"/>
</dbReference>
<reference evidence="14" key="1">
    <citation type="submission" date="2017-02" db="EMBL/GenBank/DDBJ databases">
        <authorList>
            <person name="Varghese N."/>
            <person name="Submissions S."/>
        </authorList>
    </citation>
    <scope>NUCLEOTIDE SEQUENCE [LARGE SCALE GENOMIC DNA]</scope>
    <source>
        <strain evidence="14">USBA 833</strain>
    </source>
</reference>
<evidence type="ECO:0000256" key="2">
    <source>
        <dbReference type="ARBA" id="ARBA00012417"/>
    </source>
</evidence>
<dbReference type="NCBIfam" id="TIGR01128">
    <property type="entry name" value="holA"/>
    <property type="match status" value="1"/>
</dbReference>
<keyword evidence="4" id="KW-0548">Nucleotidyltransferase</keyword>
<dbReference type="GO" id="GO:0046872">
    <property type="term" value="F:metal ion binding"/>
    <property type="evidence" value="ECO:0007669"/>
    <property type="project" value="UniProtKB-KW"/>
</dbReference>
<dbReference type="Pfam" id="PF22608">
    <property type="entry name" value="DNAX_ATPase_lid"/>
    <property type="match status" value="1"/>
</dbReference>
<dbReference type="NCBIfam" id="TIGR02397">
    <property type="entry name" value="dnaX_nterm"/>
    <property type="match status" value="1"/>
</dbReference>
<evidence type="ECO:0000313" key="14">
    <source>
        <dbReference type="Proteomes" id="UP000190105"/>
    </source>
</evidence>
<protein>
    <recommendedName>
        <fullName evidence="2">DNA-directed DNA polymerase</fullName>
        <ecNumber evidence="2">2.7.7.7</ecNumber>
    </recommendedName>
</protein>
<comment type="similarity">
    <text evidence="1">Belongs to the DnaX/STICHEL family.</text>
</comment>
<keyword evidence="5" id="KW-0235">DNA replication</keyword>
<evidence type="ECO:0000256" key="11">
    <source>
        <dbReference type="ARBA" id="ARBA00049244"/>
    </source>
</evidence>
<dbReference type="InterPro" id="IPR005790">
    <property type="entry name" value="DNA_polIII_delta"/>
</dbReference>
<dbReference type="Gene3D" id="1.10.8.60">
    <property type="match status" value="1"/>
</dbReference>
<dbReference type="GO" id="GO:0009360">
    <property type="term" value="C:DNA polymerase III complex"/>
    <property type="evidence" value="ECO:0007669"/>
    <property type="project" value="InterPro"/>
</dbReference>
<dbReference type="FunFam" id="1.10.8.60:FF:000013">
    <property type="entry name" value="DNA polymerase III subunit gamma/tau"/>
    <property type="match status" value="1"/>
</dbReference>
<dbReference type="RefSeq" id="WP_078697351.1">
    <property type="nucleotide sequence ID" value="NZ_FUYH01000022.1"/>
</dbReference>
<gene>
    <name evidence="13" type="ORF">SAMN05443428_12233</name>
</gene>
<dbReference type="InterPro" id="IPR045085">
    <property type="entry name" value="HLD_clamp_pol_III_gamma_tau"/>
</dbReference>
<dbReference type="FunFam" id="3.40.50.300:FF:000014">
    <property type="entry name" value="DNA polymerase III subunit gamma/tau"/>
    <property type="match status" value="1"/>
</dbReference>
<dbReference type="SUPFAM" id="SSF48019">
    <property type="entry name" value="post-AAA+ oligomerization domain-like"/>
    <property type="match status" value="1"/>
</dbReference>
<dbReference type="InterPro" id="IPR022754">
    <property type="entry name" value="DNA_pol_III_gamma-3"/>
</dbReference>
<dbReference type="InterPro" id="IPR027417">
    <property type="entry name" value="P-loop_NTPase"/>
</dbReference>
<dbReference type="SMART" id="SM00382">
    <property type="entry name" value="AAA"/>
    <property type="match status" value="1"/>
</dbReference>
<dbReference type="Pfam" id="PF13177">
    <property type="entry name" value="DNA_pol3_delta2"/>
    <property type="match status" value="1"/>
</dbReference>
<dbReference type="InterPro" id="IPR003593">
    <property type="entry name" value="AAA+_ATPase"/>
</dbReference>
<dbReference type="Pfam" id="PF12169">
    <property type="entry name" value="DNA_pol3_gamma3"/>
    <property type="match status" value="1"/>
</dbReference>
<keyword evidence="3" id="KW-0808">Transferase</keyword>
<dbReference type="PANTHER" id="PTHR11669:SF0">
    <property type="entry name" value="PROTEIN STICHEL-LIKE 2"/>
    <property type="match status" value="1"/>
</dbReference>
<dbReference type="SUPFAM" id="SSF52540">
    <property type="entry name" value="P-loop containing nucleoside triphosphate hydrolases"/>
    <property type="match status" value="1"/>
</dbReference>
<evidence type="ECO:0000256" key="7">
    <source>
        <dbReference type="ARBA" id="ARBA00022741"/>
    </source>
</evidence>
<dbReference type="CDD" id="cd18137">
    <property type="entry name" value="HLD_clamp_pol_III_gamma_tau"/>
    <property type="match status" value="1"/>
</dbReference>
<dbReference type="Gene3D" id="3.40.50.300">
    <property type="entry name" value="P-loop containing nucleotide triphosphate hydrolases"/>
    <property type="match status" value="1"/>
</dbReference>
<evidence type="ECO:0000259" key="12">
    <source>
        <dbReference type="SMART" id="SM00382"/>
    </source>
</evidence>
<sequence>MSYTALYRELRPKIFEDVIGQENIIRTIKNQVISGRIPHAYLFCGTHGTGKTSTAKILSKAVNCLSPKDGNPCNECEICREINSGTLIDVVEIDAASNRKVENARDLIDTVQYPPQRAKYKVYIVDEVHMLTTEAFNTLLKTLEEPPSYVIFILATTDPQKVPTTILSRCQRFDFKRIKSEDMVKRLRKIVDENGILAEDRTLKMIARFSDGAMRDALSILDQAMSMSQGKIEYNDIISMLGLTSNEFIFSLTDSMIKGDVEESIKIIDNILLGGKDVNHFITELTMHFRNLLMVKISKRPEEIIDVSEETISLIKEQSRKIKSEDIMRAINILSEAENNSKYTSLPRIFLEMAVIKYCRAEFDTSPETILSRINMLEEKLKSKSITIKADDIEKEEEKPKRAKLKDEAAKTVVKKDVPETAGKVSMDEVTLDEARGAFQDVLNLLRANRKMVLYAYLAPGDVIDVKENNIIIGFDEKYAFSKKNIESSNDNKNTIDEYYSKVLNKSVKVALKIIDNKSDIDKSIELARDILGEDIIEVIE</sequence>
<keyword evidence="14" id="KW-1185">Reference proteome</keyword>
<dbReference type="NCBIfam" id="NF004046">
    <property type="entry name" value="PRK05563.1"/>
    <property type="match status" value="1"/>
</dbReference>
<dbReference type="CDD" id="cd00009">
    <property type="entry name" value="AAA"/>
    <property type="match status" value="1"/>
</dbReference>
<dbReference type="InterPro" id="IPR050238">
    <property type="entry name" value="DNA_Rep/Repair_Clamp_Loader"/>
</dbReference>
<keyword evidence="9" id="KW-0067">ATP-binding</keyword>
<dbReference type="OrthoDB" id="9810148at2"/>
<dbReference type="InterPro" id="IPR012763">
    <property type="entry name" value="DNA_pol_III_sug/sutau_N"/>
</dbReference>
<keyword evidence="7" id="KW-0547">Nucleotide-binding</keyword>
<dbReference type="EC" id="2.7.7.7" evidence="2"/>
<name>A0A1T4Y4L7_9CLOT</name>
<dbReference type="GO" id="GO:0003677">
    <property type="term" value="F:DNA binding"/>
    <property type="evidence" value="ECO:0007669"/>
    <property type="project" value="InterPro"/>
</dbReference>
<evidence type="ECO:0000256" key="10">
    <source>
        <dbReference type="ARBA" id="ARBA00022932"/>
    </source>
</evidence>
<dbReference type="EMBL" id="FUYH01000022">
    <property type="protein sequence ID" value="SKA96747.1"/>
    <property type="molecule type" value="Genomic_DNA"/>
</dbReference>
<dbReference type="GO" id="GO:0005524">
    <property type="term" value="F:ATP binding"/>
    <property type="evidence" value="ECO:0007669"/>
    <property type="project" value="UniProtKB-KW"/>
</dbReference>
<evidence type="ECO:0000256" key="9">
    <source>
        <dbReference type="ARBA" id="ARBA00022840"/>
    </source>
</evidence>
<dbReference type="Gene3D" id="1.20.272.10">
    <property type="match status" value="1"/>
</dbReference>
<keyword evidence="6" id="KW-0479">Metal-binding</keyword>
<dbReference type="PANTHER" id="PTHR11669">
    <property type="entry name" value="REPLICATION FACTOR C / DNA POLYMERASE III GAMMA-TAU SUBUNIT"/>
    <property type="match status" value="1"/>
</dbReference>
<dbReference type="STRING" id="1147123.SAMN05443428_12233"/>
<evidence type="ECO:0000256" key="6">
    <source>
        <dbReference type="ARBA" id="ARBA00022723"/>
    </source>
</evidence>